<dbReference type="AlphaFoldDB" id="A0A4S4M582"/>
<dbReference type="Gene3D" id="1.25.40.10">
    <property type="entry name" value="Tetratricopeptide repeat domain"/>
    <property type="match status" value="1"/>
</dbReference>
<evidence type="ECO:0000256" key="6">
    <source>
        <dbReference type="SAM" id="MobiDB-lite"/>
    </source>
</evidence>
<dbReference type="NCBIfam" id="TIGR00756">
    <property type="entry name" value="PPR"/>
    <property type="match status" value="1"/>
</dbReference>
<dbReference type="OrthoDB" id="185373at2759"/>
<dbReference type="PROSITE" id="PS51375">
    <property type="entry name" value="PPR"/>
    <property type="match status" value="1"/>
</dbReference>
<keyword evidence="2" id="KW-0677">Repeat</keyword>
<evidence type="ECO:0000313" key="8">
    <source>
        <dbReference type="Proteomes" id="UP000310158"/>
    </source>
</evidence>
<dbReference type="InterPro" id="IPR002885">
    <property type="entry name" value="PPR_rpt"/>
</dbReference>
<dbReference type="InterPro" id="IPR011990">
    <property type="entry name" value="TPR-like_helical_dom_sf"/>
</dbReference>
<dbReference type="EMBL" id="SGPL01000036">
    <property type="protein sequence ID" value="THH19777.1"/>
    <property type="molecule type" value="Genomic_DNA"/>
</dbReference>
<name>A0A4S4M582_9AGAM</name>
<dbReference type="Pfam" id="PF13041">
    <property type="entry name" value="PPR_2"/>
    <property type="match status" value="1"/>
</dbReference>
<proteinExistence type="inferred from homology"/>
<evidence type="ECO:0000256" key="5">
    <source>
        <dbReference type="PROSITE-ProRule" id="PRU00708"/>
    </source>
</evidence>
<keyword evidence="8" id="KW-1185">Reference proteome</keyword>
<sequence>MFRCAASSRSRRDLFDSFSTLYASSSNPSSSLVLARGVAHSSSSSLHATSSTRLPPQTKWAKNRAASPRLRKDINASQDAASVAPKRLLQPYELSQRVNKLVDEEGLLDEAIDMVQNSPHDAQNIKVWNNLITKCTKAKRYKVAWSLFVDLKRRGFVPNIRTYNALFRGYVAIKDWSIFSVQLDNVHSLYEQYKRHVKSLTQEDDEFNDADEDNLDPIFSAHAYISILKQTEQYQKAFDIFHDLDPDGPFSPDQRIFATMFAMVHVRAVAHRTQGDDSLTLDLSAAKYLWKRLTRVAMKKGDQIIDHYIIDPFLRTLSMGSLSDQALAFDIVHDYLGLGGIPDKPPPPPRIGLRDGPPVQIALRLCYVAQKYELCLYMAQQIMDDPKRRYILASPQTLEVVLRAHRALASAGHTEHSRKAVELLNWVAAKHRLEVLDRVGSMALEVCWICKDWASAEKVFELVTGNSIAAASSQKGGNPTVRYLLKARGPTPLSFEEWITLFRIALATSERANIRQCLRMLDRFGGRTLRYLELDWKSTHAYIQGAASSPIQFGREKKLAELVAKAVLFALRPDAKDSSESVDKETRTRWTALRNSVDRYFERVNLGLLATKKKKPQEVVQDVPVGEAR</sequence>
<organism evidence="7 8">
    <name type="scientific">Bondarzewia mesenterica</name>
    <dbReference type="NCBI Taxonomy" id="1095465"/>
    <lineage>
        <taxon>Eukaryota</taxon>
        <taxon>Fungi</taxon>
        <taxon>Dikarya</taxon>
        <taxon>Basidiomycota</taxon>
        <taxon>Agaricomycotina</taxon>
        <taxon>Agaricomycetes</taxon>
        <taxon>Russulales</taxon>
        <taxon>Bondarzewiaceae</taxon>
        <taxon>Bondarzewia</taxon>
    </lineage>
</organism>
<evidence type="ECO:0000256" key="3">
    <source>
        <dbReference type="ARBA" id="ARBA00044493"/>
    </source>
</evidence>
<comment type="subunit">
    <text evidence="4">Binds to mitochondrial small subunit 15S rRNA.</text>
</comment>
<evidence type="ECO:0000256" key="1">
    <source>
        <dbReference type="ARBA" id="ARBA00006192"/>
    </source>
</evidence>
<reference evidence="7 8" key="1">
    <citation type="submission" date="2019-02" db="EMBL/GenBank/DDBJ databases">
        <title>Genome sequencing of the rare red list fungi Bondarzewia mesenterica.</title>
        <authorList>
            <person name="Buettner E."/>
            <person name="Kellner H."/>
        </authorList>
    </citation>
    <scope>NUCLEOTIDE SEQUENCE [LARGE SCALE GENOMIC DNA]</scope>
    <source>
        <strain evidence="7 8">DSM 108281</strain>
    </source>
</reference>
<evidence type="ECO:0008006" key="9">
    <source>
        <dbReference type="Google" id="ProtNLM"/>
    </source>
</evidence>
<evidence type="ECO:0000313" key="7">
    <source>
        <dbReference type="EMBL" id="THH19777.1"/>
    </source>
</evidence>
<comment type="similarity">
    <text evidence="1">Belongs to the CCM1 family.</text>
</comment>
<dbReference type="PANTHER" id="PTHR47447:SF17">
    <property type="entry name" value="OS12G0638900 PROTEIN"/>
    <property type="match status" value="1"/>
</dbReference>
<dbReference type="Proteomes" id="UP000310158">
    <property type="component" value="Unassembled WGS sequence"/>
</dbReference>
<feature type="region of interest" description="Disordered" evidence="6">
    <location>
        <begin position="45"/>
        <end position="67"/>
    </location>
</feature>
<evidence type="ECO:0000256" key="2">
    <source>
        <dbReference type="ARBA" id="ARBA00022737"/>
    </source>
</evidence>
<gene>
    <name evidence="7" type="ORF">EW146_g1453</name>
</gene>
<comment type="function">
    <text evidence="3">Regulates mitochondrial small subunit maturation by controlling 15S rRNA 5'-end processing. Localizes to the 5' precursor of the 15S rRNA in a position that is subsequently occupied by mS47 in the mature yeast mtSSU. Uses structure and sequence-specific RNA recognition, binding to a single-stranded region of the precursor and specifically recognizing bases -6 to -1. The exchange of Ccm1 for mS47 is coupled to the irreversible removal of precursor rRNA that is accompanied by conformational changes of the mitoribosomal proteins uS5m and mS26. These conformational changes signal completion of 5'-end rRNA processing through protection of the mature 5'-end of the 15S rRNA and stabilization of mS47. The removal of the 5' precursor together with the dissociation of Ccm1 may be catalyzed by the 5'-3' exoribonuclease Pet127. Involved in the specific removal of group I introns in mitochondrial encoded transcripts.</text>
</comment>
<evidence type="ECO:0000256" key="4">
    <source>
        <dbReference type="ARBA" id="ARBA00044511"/>
    </source>
</evidence>
<feature type="repeat" description="PPR" evidence="5">
    <location>
        <begin position="124"/>
        <end position="158"/>
    </location>
</feature>
<accession>A0A4S4M582</accession>
<dbReference type="PANTHER" id="PTHR47447">
    <property type="entry name" value="OS03G0856100 PROTEIN"/>
    <property type="match status" value="1"/>
</dbReference>
<comment type="caution">
    <text evidence="7">The sequence shown here is derived from an EMBL/GenBank/DDBJ whole genome shotgun (WGS) entry which is preliminary data.</text>
</comment>
<protein>
    <recommendedName>
        <fullName evidence="9">Pentacotripeptide-repeat region of PRORP domain-containing protein</fullName>
    </recommendedName>
</protein>